<evidence type="ECO:0000256" key="2">
    <source>
        <dbReference type="ARBA" id="ARBA00022525"/>
    </source>
</evidence>
<feature type="compositionally biased region" description="Polar residues" evidence="4">
    <location>
        <begin position="261"/>
        <end position="283"/>
    </location>
</feature>
<dbReference type="GeneID" id="116294758"/>
<evidence type="ECO:0000259" key="7">
    <source>
        <dbReference type="PROSITE" id="PS50278"/>
    </source>
</evidence>
<dbReference type="Gene3D" id="2.10.90.10">
    <property type="entry name" value="Cystine-knot cytokines"/>
    <property type="match status" value="1"/>
</dbReference>
<keyword evidence="5" id="KW-0472">Membrane</keyword>
<sequence length="315" mass="35590">MEKTVSVRVLLGVLLIVAVCLESTNGNRYHAHCDSRPTVVRVDEPQYRYYPFFVTLNRCDGSCSTHPGNQACKPIEEEEVKIELFHTSRNEAAQVVMTNHTRCKCKCVASFDSCHLELESWDPDNCRCICRYPHGPPQDLACKPGFRWVRDICRCRCNKAPEVCPPNKVWSEESCGCVCTKRITKRCERKGKVLDPEKCECVDIQALLRRDTTEDKSKSRLFITLLVGQGFLLVVIICVLIHYIRKSKRKTPPPDHEEENTPNPTQSPADSGNISINSSQDTCEHGLTSNENFNSSNGSVNLWNGILLSKETVID</sequence>
<evidence type="ECO:0000256" key="3">
    <source>
        <dbReference type="ARBA" id="ARBA00022729"/>
    </source>
</evidence>
<evidence type="ECO:0000256" key="5">
    <source>
        <dbReference type="SAM" id="Phobius"/>
    </source>
</evidence>
<dbReference type="GO" id="GO:0005576">
    <property type="term" value="C:extracellular region"/>
    <property type="evidence" value="ECO:0007669"/>
    <property type="project" value="UniProtKB-SubCell"/>
</dbReference>
<organism evidence="8 10">
    <name type="scientific">Actinia tenebrosa</name>
    <name type="common">Australian red waratah sea anemone</name>
    <dbReference type="NCBI Taxonomy" id="6105"/>
    <lineage>
        <taxon>Eukaryota</taxon>
        <taxon>Metazoa</taxon>
        <taxon>Cnidaria</taxon>
        <taxon>Anthozoa</taxon>
        <taxon>Hexacorallia</taxon>
        <taxon>Actiniaria</taxon>
        <taxon>Actiniidae</taxon>
        <taxon>Actinia</taxon>
    </lineage>
</organism>
<keyword evidence="5" id="KW-0812">Transmembrane</keyword>
<evidence type="ECO:0000256" key="4">
    <source>
        <dbReference type="SAM" id="MobiDB-lite"/>
    </source>
</evidence>
<keyword evidence="3 6" id="KW-0732">Signal</keyword>
<dbReference type="SUPFAM" id="SSF57501">
    <property type="entry name" value="Cystine-knot cytokines"/>
    <property type="match status" value="1"/>
</dbReference>
<dbReference type="Proteomes" id="UP000515163">
    <property type="component" value="Unplaced"/>
</dbReference>
<gene>
    <name evidence="9 10" type="primary">LOC116294758</name>
</gene>
<dbReference type="OrthoDB" id="5972099at2759"/>
<dbReference type="RefSeq" id="XP_031558274.1">
    <property type="nucleotide sequence ID" value="XM_031702414.1"/>
</dbReference>
<dbReference type="PROSITE" id="PS50278">
    <property type="entry name" value="PDGF_2"/>
    <property type="match status" value="1"/>
</dbReference>
<dbReference type="KEGG" id="aten:116294758"/>
<keyword evidence="5" id="KW-1133">Transmembrane helix</keyword>
<dbReference type="AlphaFoldDB" id="A0A6P8HPG0"/>
<name>A0A6P8HPG0_ACTTE</name>
<feature type="domain" description="Platelet-derived growth factor (PDGF) family profile" evidence="7">
    <location>
        <begin position="43"/>
        <end position="110"/>
    </location>
</feature>
<feature type="region of interest" description="Disordered" evidence="4">
    <location>
        <begin position="248"/>
        <end position="283"/>
    </location>
</feature>
<dbReference type="InterPro" id="IPR004153">
    <property type="entry name" value="CXCXC_repeat"/>
</dbReference>
<evidence type="ECO:0000313" key="9">
    <source>
        <dbReference type="RefSeq" id="XP_031558273.1"/>
    </source>
</evidence>
<protein>
    <submittedName>
        <fullName evidence="9 10">Vascular endothelial growth factor D-like</fullName>
    </submittedName>
</protein>
<evidence type="ECO:0000256" key="1">
    <source>
        <dbReference type="ARBA" id="ARBA00004613"/>
    </source>
</evidence>
<evidence type="ECO:0000313" key="10">
    <source>
        <dbReference type="RefSeq" id="XP_031558274.1"/>
    </source>
</evidence>
<dbReference type="GO" id="GO:0016020">
    <property type="term" value="C:membrane"/>
    <property type="evidence" value="ECO:0007669"/>
    <property type="project" value="InterPro"/>
</dbReference>
<dbReference type="SMART" id="SM00141">
    <property type="entry name" value="PDGF"/>
    <property type="match status" value="1"/>
</dbReference>
<feature type="signal peptide" evidence="6">
    <location>
        <begin position="1"/>
        <end position="26"/>
    </location>
</feature>
<feature type="transmembrane region" description="Helical" evidence="5">
    <location>
        <begin position="221"/>
        <end position="244"/>
    </location>
</feature>
<dbReference type="Pfam" id="PF03128">
    <property type="entry name" value="CXCXC"/>
    <property type="match status" value="1"/>
</dbReference>
<dbReference type="GO" id="GO:0008083">
    <property type="term" value="F:growth factor activity"/>
    <property type="evidence" value="ECO:0007669"/>
    <property type="project" value="UniProtKB-KW"/>
</dbReference>
<keyword evidence="2" id="KW-0964">Secreted</keyword>
<proteinExistence type="predicted"/>
<comment type="subcellular location">
    <subcellularLocation>
        <location evidence="1">Secreted</location>
    </subcellularLocation>
</comment>
<evidence type="ECO:0000313" key="8">
    <source>
        <dbReference type="Proteomes" id="UP000515163"/>
    </source>
</evidence>
<reference evidence="9 10" key="1">
    <citation type="submission" date="2025-04" db="UniProtKB">
        <authorList>
            <consortium name="RefSeq"/>
        </authorList>
    </citation>
    <scope>IDENTIFICATION</scope>
    <source>
        <tissue evidence="9 10">Tentacle</tissue>
    </source>
</reference>
<dbReference type="RefSeq" id="XP_031558273.1">
    <property type="nucleotide sequence ID" value="XM_031702413.1"/>
</dbReference>
<accession>A0A6P8HPG0</accession>
<feature type="chain" id="PRO_5044653075" evidence="6">
    <location>
        <begin position="27"/>
        <end position="315"/>
    </location>
</feature>
<dbReference type="InterPro" id="IPR000072">
    <property type="entry name" value="PDGF/VEGF_dom"/>
</dbReference>
<evidence type="ECO:0000256" key="6">
    <source>
        <dbReference type="SAM" id="SignalP"/>
    </source>
</evidence>
<dbReference type="InterPro" id="IPR029034">
    <property type="entry name" value="Cystine-knot_cytokine"/>
</dbReference>
<keyword evidence="8" id="KW-1185">Reference proteome</keyword>